<dbReference type="EMBL" id="BQKB01000027">
    <property type="protein sequence ID" value="GJM53140.1"/>
    <property type="molecule type" value="Genomic_DNA"/>
</dbReference>
<dbReference type="RefSeq" id="WP_264846865.1">
    <property type="nucleotide sequence ID" value="NZ_BPMA01000032.1"/>
</dbReference>
<protein>
    <submittedName>
        <fullName evidence="2">Uncharacterized protein</fullName>
    </submittedName>
</protein>
<evidence type="ECO:0000256" key="1">
    <source>
        <dbReference type="SAM" id="SignalP"/>
    </source>
</evidence>
<evidence type="ECO:0000313" key="4">
    <source>
        <dbReference type="Proteomes" id="UP001207736"/>
    </source>
</evidence>
<dbReference type="Proteomes" id="UP001207736">
    <property type="component" value="Unassembled WGS sequence"/>
</dbReference>
<keyword evidence="5" id="KW-1185">Reference proteome</keyword>
<dbReference type="Proteomes" id="UP001208692">
    <property type="component" value="Unassembled WGS sequence"/>
</dbReference>
<dbReference type="SUPFAM" id="SSF52058">
    <property type="entry name" value="L domain-like"/>
    <property type="match status" value="1"/>
</dbReference>
<reference evidence="2 5" key="1">
    <citation type="submission" date="2021-11" db="EMBL/GenBank/DDBJ databases">
        <title>Draft genome sequence of Capnocytophaga sp. strain KC07075 isolated from cat oral cavity.</title>
        <authorList>
            <person name="Suzuki M."/>
            <person name="Imaoka K."/>
            <person name="Kimura M."/>
            <person name="Morikawa S."/>
            <person name="Maeda K."/>
        </authorList>
    </citation>
    <scope>NUCLEOTIDE SEQUENCE</scope>
    <source>
        <strain evidence="2">KC07075</strain>
        <strain evidence="3 5">KC07079</strain>
    </source>
</reference>
<evidence type="ECO:0000313" key="2">
    <source>
        <dbReference type="EMBL" id="GJM49217.1"/>
    </source>
</evidence>
<dbReference type="AlphaFoldDB" id="A0AAV5AUU3"/>
<dbReference type="Gene3D" id="3.80.10.10">
    <property type="entry name" value="Ribonuclease Inhibitor"/>
    <property type="match status" value="1"/>
</dbReference>
<evidence type="ECO:0000313" key="3">
    <source>
        <dbReference type="EMBL" id="GJM53140.1"/>
    </source>
</evidence>
<dbReference type="InterPro" id="IPR032675">
    <property type="entry name" value="LRR_dom_sf"/>
</dbReference>
<evidence type="ECO:0000313" key="5">
    <source>
        <dbReference type="Proteomes" id="UP001208692"/>
    </source>
</evidence>
<accession>A0AAV5AUU3</accession>
<feature type="chain" id="PRO_5043405625" evidence="1">
    <location>
        <begin position="22"/>
        <end position="169"/>
    </location>
</feature>
<dbReference type="PROSITE" id="PS00018">
    <property type="entry name" value="EF_HAND_1"/>
    <property type="match status" value="1"/>
</dbReference>
<sequence length="169" mass="18756">MKKITAITLLITMALGLSTWAQKTQNTSQSSFERFLLDAGYDKNGNKLLEEEELVDIISLNCSNKGLSDLKGIEKLTNLEILNASNNNLSVVTLTNKILIEVNLSNNKLTQLNIAECENLTGGYAKFNARQNPNLKCIKVSSRNQLGATKAFRQNWLKDDTAQFSVNCN</sequence>
<dbReference type="EMBL" id="BQKA01000005">
    <property type="protein sequence ID" value="GJM49217.1"/>
    <property type="molecule type" value="Genomic_DNA"/>
</dbReference>
<name>A0AAV5AUU3_9FLAO</name>
<proteinExistence type="predicted"/>
<dbReference type="InterPro" id="IPR018247">
    <property type="entry name" value="EF_Hand_1_Ca_BS"/>
</dbReference>
<keyword evidence="1" id="KW-0732">Signal</keyword>
<organism evidence="2 4">
    <name type="scientific">Capnocytophaga catalasegens</name>
    <dbReference type="NCBI Taxonomy" id="1004260"/>
    <lineage>
        <taxon>Bacteria</taxon>
        <taxon>Pseudomonadati</taxon>
        <taxon>Bacteroidota</taxon>
        <taxon>Flavobacteriia</taxon>
        <taxon>Flavobacteriales</taxon>
        <taxon>Flavobacteriaceae</taxon>
        <taxon>Capnocytophaga</taxon>
    </lineage>
</organism>
<feature type="signal peptide" evidence="1">
    <location>
        <begin position="1"/>
        <end position="21"/>
    </location>
</feature>
<gene>
    <name evidence="2" type="ORF">RCZ15_01920</name>
    <name evidence="3" type="ORF">RCZ16_14570</name>
</gene>
<comment type="caution">
    <text evidence="2">The sequence shown here is derived from an EMBL/GenBank/DDBJ whole genome shotgun (WGS) entry which is preliminary data.</text>
</comment>